<dbReference type="Proteomes" id="UP000499080">
    <property type="component" value="Unassembled WGS sequence"/>
</dbReference>
<dbReference type="AlphaFoldDB" id="A0A4Y2JYQ4"/>
<protein>
    <submittedName>
        <fullName evidence="1">Uncharacterized protein</fullName>
    </submittedName>
</protein>
<keyword evidence="2" id="KW-1185">Reference proteome</keyword>
<name>A0A4Y2JYQ4_ARAVE</name>
<dbReference type="EMBL" id="BGPR01004038">
    <property type="protein sequence ID" value="GBM95190.1"/>
    <property type="molecule type" value="Genomic_DNA"/>
</dbReference>
<evidence type="ECO:0000313" key="2">
    <source>
        <dbReference type="Proteomes" id="UP000499080"/>
    </source>
</evidence>
<proteinExistence type="predicted"/>
<gene>
    <name evidence="1" type="ORF">AVEN_75728_1</name>
</gene>
<organism evidence="1 2">
    <name type="scientific">Araneus ventricosus</name>
    <name type="common">Orbweaver spider</name>
    <name type="synonym">Epeira ventricosa</name>
    <dbReference type="NCBI Taxonomy" id="182803"/>
    <lineage>
        <taxon>Eukaryota</taxon>
        <taxon>Metazoa</taxon>
        <taxon>Ecdysozoa</taxon>
        <taxon>Arthropoda</taxon>
        <taxon>Chelicerata</taxon>
        <taxon>Arachnida</taxon>
        <taxon>Araneae</taxon>
        <taxon>Araneomorphae</taxon>
        <taxon>Entelegynae</taxon>
        <taxon>Araneoidea</taxon>
        <taxon>Araneidae</taxon>
        <taxon>Araneus</taxon>
    </lineage>
</organism>
<reference evidence="1 2" key="1">
    <citation type="journal article" date="2019" name="Sci. Rep.">
        <title>Orb-weaving spider Araneus ventricosus genome elucidates the spidroin gene catalogue.</title>
        <authorList>
            <person name="Kono N."/>
            <person name="Nakamura H."/>
            <person name="Ohtoshi R."/>
            <person name="Moran D.A.P."/>
            <person name="Shinohara A."/>
            <person name="Yoshida Y."/>
            <person name="Fujiwara M."/>
            <person name="Mori M."/>
            <person name="Tomita M."/>
            <person name="Arakawa K."/>
        </authorList>
    </citation>
    <scope>NUCLEOTIDE SEQUENCE [LARGE SCALE GENOMIC DNA]</scope>
</reference>
<evidence type="ECO:0000313" key="1">
    <source>
        <dbReference type="EMBL" id="GBM95190.1"/>
    </source>
</evidence>
<comment type="caution">
    <text evidence="1">The sequence shown here is derived from an EMBL/GenBank/DDBJ whole genome shotgun (WGS) entry which is preliminary data.</text>
</comment>
<accession>A0A4Y2JYQ4</accession>
<sequence length="194" mass="21741">MQGSLQFLSPFISRWTPGLVSTREGGYFLVTQTRSNHVLSLPFLFNCLAYHSMNFSVIMANVGKRKAFSIGAEKHGVNAFSQNDIEHFECCDDDVITSGEVSEEDIVALVNEKNNSIVDSSSDMEEEQDEPKHSTADAIAAANVLNNFFAIENNEEHVVDLFKIVDKKFDELYIKSKTFQPKIIFFQCSGLANK</sequence>